<name>A0A6G0YR09_APHCR</name>
<dbReference type="AlphaFoldDB" id="A0A6G0YR09"/>
<dbReference type="EMBL" id="VUJU01002761">
    <property type="protein sequence ID" value="KAF0760181.1"/>
    <property type="molecule type" value="Genomic_DNA"/>
</dbReference>
<evidence type="ECO:0000313" key="2">
    <source>
        <dbReference type="Proteomes" id="UP000478052"/>
    </source>
</evidence>
<organism evidence="1 2">
    <name type="scientific">Aphis craccivora</name>
    <name type="common">Cowpea aphid</name>
    <dbReference type="NCBI Taxonomy" id="307492"/>
    <lineage>
        <taxon>Eukaryota</taxon>
        <taxon>Metazoa</taxon>
        <taxon>Ecdysozoa</taxon>
        <taxon>Arthropoda</taxon>
        <taxon>Hexapoda</taxon>
        <taxon>Insecta</taxon>
        <taxon>Pterygota</taxon>
        <taxon>Neoptera</taxon>
        <taxon>Paraneoptera</taxon>
        <taxon>Hemiptera</taxon>
        <taxon>Sternorrhyncha</taxon>
        <taxon>Aphidomorpha</taxon>
        <taxon>Aphidoidea</taxon>
        <taxon>Aphididae</taxon>
        <taxon>Aphidini</taxon>
        <taxon>Aphis</taxon>
        <taxon>Aphis</taxon>
    </lineage>
</organism>
<accession>A0A6G0YR09</accession>
<dbReference type="Proteomes" id="UP000478052">
    <property type="component" value="Unassembled WGS sequence"/>
</dbReference>
<proteinExistence type="predicted"/>
<dbReference type="OrthoDB" id="6627458at2759"/>
<gene>
    <name evidence="1" type="ORF">FWK35_00022346</name>
</gene>
<keyword evidence="2" id="KW-1185">Reference proteome</keyword>
<evidence type="ECO:0000313" key="1">
    <source>
        <dbReference type="EMBL" id="KAF0760181.1"/>
    </source>
</evidence>
<protein>
    <submittedName>
        <fullName evidence="1">Zinc finger MYM-type protein 1-like</fullName>
    </submittedName>
</protein>
<comment type="caution">
    <text evidence="1">The sequence shown here is derived from an EMBL/GenBank/DDBJ whole genome shotgun (WGS) entry which is preliminary data.</text>
</comment>
<reference evidence="1 2" key="1">
    <citation type="submission" date="2019-08" db="EMBL/GenBank/DDBJ databases">
        <title>Whole genome of Aphis craccivora.</title>
        <authorList>
            <person name="Voronova N.V."/>
            <person name="Shulinski R.S."/>
            <person name="Bandarenka Y.V."/>
            <person name="Zhorov D.G."/>
            <person name="Warner D."/>
        </authorList>
    </citation>
    <scope>NUCLEOTIDE SEQUENCE [LARGE SCALE GENOMIC DNA]</scope>
    <source>
        <strain evidence="1">180601</strain>
        <tissue evidence="1">Whole Body</tissue>
    </source>
</reference>
<feature type="non-terminal residue" evidence="1">
    <location>
        <position position="49"/>
    </location>
</feature>
<sequence>MSIMKTKLRSTMNQEQLDALLYLFIEQEVTNSVNYDEVIKEFKMLIDGQ</sequence>